<keyword evidence="1" id="KW-1133">Transmembrane helix</keyword>
<evidence type="ECO:0000259" key="2">
    <source>
        <dbReference type="PROSITE" id="PS50404"/>
    </source>
</evidence>
<dbReference type="AlphaFoldDB" id="A0A7S3PPM6"/>
<feature type="transmembrane region" description="Helical" evidence="1">
    <location>
        <begin position="12"/>
        <end position="34"/>
    </location>
</feature>
<dbReference type="Pfam" id="PF13417">
    <property type="entry name" value="GST_N_3"/>
    <property type="match status" value="1"/>
</dbReference>
<dbReference type="InterPro" id="IPR036249">
    <property type="entry name" value="Thioredoxin-like_sf"/>
</dbReference>
<dbReference type="SUPFAM" id="SSF47616">
    <property type="entry name" value="GST C-terminal domain-like"/>
    <property type="match status" value="1"/>
</dbReference>
<sequence length="280" mass="31516">MGSDSNPSPGYGPATVVGVGIAGACVGIGLGFLLQKRLNVTAASSLKLLSQKGAERKFRLHVYDHCPFCIRVELVLGLREIPYERVVYGYGDVDGPTEKFGKKMLPVLEYENDVGVRTHLKESLDIIDYVETLEGDLGRLLPPSTGRFSKWTKQEYKPPLRMLARPRIINVPIGDWANPEDVEYAKQKYTKQGFDYEKAMSSTEENITKINGALKQLEKMIYCKDYLNPWGVSMDDILLVPELRTLTCVKGVDWPPLVLAYLTCICDRAHVQLYFDYAQE</sequence>
<dbReference type="Pfam" id="PF04399">
    <property type="entry name" value="Glutaredoxin2_C"/>
    <property type="match status" value="1"/>
</dbReference>
<dbReference type="InterPro" id="IPR036282">
    <property type="entry name" value="Glutathione-S-Trfase_C_sf"/>
</dbReference>
<evidence type="ECO:0000256" key="1">
    <source>
        <dbReference type="SAM" id="Phobius"/>
    </source>
</evidence>
<organism evidence="3">
    <name type="scientific">Aplanochytrium stocchinoi</name>
    <dbReference type="NCBI Taxonomy" id="215587"/>
    <lineage>
        <taxon>Eukaryota</taxon>
        <taxon>Sar</taxon>
        <taxon>Stramenopiles</taxon>
        <taxon>Bigyra</taxon>
        <taxon>Labyrinthulomycetes</taxon>
        <taxon>Thraustochytrida</taxon>
        <taxon>Thraustochytriidae</taxon>
        <taxon>Aplanochytrium</taxon>
    </lineage>
</organism>
<gene>
    <name evidence="3" type="ORF">ASTO00021_LOCUS16376</name>
</gene>
<dbReference type="InterPro" id="IPR004045">
    <property type="entry name" value="Glutathione_S-Trfase_N"/>
</dbReference>
<name>A0A7S3PPM6_9STRA</name>
<dbReference type="PROSITE" id="PS50404">
    <property type="entry name" value="GST_NTER"/>
    <property type="match status" value="1"/>
</dbReference>
<dbReference type="EMBL" id="HBIN01021376">
    <property type="protein sequence ID" value="CAE0446382.1"/>
    <property type="molecule type" value="Transcribed_RNA"/>
</dbReference>
<keyword evidence="1" id="KW-0472">Membrane</keyword>
<dbReference type="InterPro" id="IPR007494">
    <property type="entry name" value="Glutaredoxin2_C"/>
</dbReference>
<dbReference type="SUPFAM" id="SSF52833">
    <property type="entry name" value="Thioredoxin-like"/>
    <property type="match status" value="1"/>
</dbReference>
<keyword evidence="1" id="KW-0812">Transmembrane</keyword>
<dbReference type="NCBIfam" id="NF007702">
    <property type="entry name" value="PRK10387.1"/>
    <property type="match status" value="1"/>
</dbReference>
<dbReference type="Gene3D" id="1.20.1050.10">
    <property type="match status" value="1"/>
</dbReference>
<accession>A0A7S3PPM6</accession>
<evidence type="ECO:0000313" key="3">
    <source>
        <dbReference type="EMBL" id="CAE0446382.1"/>
    </source>
</evidence>
<reference evidence="3" key="1">
    <citation type="submission" date="2021-01" db="EMBL/GenBank/DDBJ databases">
        <authorList>
            <person name="Corre E."/>
            <person name="Pelletier E."/>
            <person name="Niang G."/>
            <person name="Scheremetjew M."/>
            <person name="Finn R."/>
            <person name="Kale V."/>
            <person name="Holt S."/>
            <person name="Cochrane G."/>
            <person name="Meng A."/>
            <person name="Brown T."/>
            <person name="Cohen L."/>
        </authorList>
    </citation>
    <scope>NUCLEOTIDE SEQUENCE</scope>
    <source>
        <strain evidence="3">GSBS06</strain>
    </source>
</reference>
<dbReference type="Gene3D" id="3.40.30.10">
    <property type="entry name" value="Glutaredoxin"/>
    <property type="match status" value="1"/>
</dbReference>
<proteinExistence type="predicted"/>
<feature type="domain" description="GST N-terminal" evidence="2">
    <location>
        <begin position="56"/>
        <end position="138"/>
    </location>
</feature>
<protein>
    <recommendedName>
        <fullName evidence="2">GST N-terminal domain-containing protein</fullName>
    </recommendedName>
</protein>